<accession>A0A7J6RDT1</accession>
<dbReference type="EMBL" id="JABANO010026206">
    <property type="protein sequence ID" value="KAF4718939.1"/>
    <property type="molecule type" value="Genomic_DNA"/>
</dbReference>
<feature type="compositionally biased region" description="Basic and acidic residues" evidence="1">
    <location>
        <begin position="88"/>
        <end position="104"/>
    </location>
</feature>
<organism evidence="3 4">
    <name type="scientific">Perkinsus olseni</name>
    <name type="common">Perkinsus atlanticus</name>
    <dbReference type="NCBI Taxonomy" id="32597"/>
    <lineage>
        <taxon>Eukaryota</taxon>
        <taxon>Sar</taxon>
        <taxon>Alveolata</taxon>
        <taxon>Perkinsozoa</taxon>
        <taxon>Perkinsea</taxon>
        <taxon>Perkinsida</taxon>
        <taxon>Perkinsidae</taxon>
        <taxon>Perkinsus</taxon>
    </lineage>
</organism>
<evidence type="ECO:0000256" key="1">
    <source>
        <dbReference type="SAM" id="MobiDB-lite"/>
    </source>
</evidence>
<feature type="transmembrane region" description="Helical" evidence="2">
    <location>
        <begin position="21"/>
        <end position="45"/>
    </location>
</feature>
<evidence type="ECO:0000313" key="3">
    <source>
        <dbReference type="EMBL" id="KAF4718939.1"/>
    </source>
</evidence>
<sequence>VVLVAMPASRRSRSRTAASSASPRLIVILLAATTSSVLFLTTWYWQLREYKDAVAAFQGDVDKISRQLNRLIRMEQERRTDASLIRSYSREEGTRSEENHEVHSEAVPSLAPASTTARGAAAQPYKTASEHKGNGEPRRIYIFTYGGPPAWSPPVQMPLGFCLGMESALQQELMVEVLGPSGQGKADGKKFSDPKALKPF</sequence>
<feature type="compositionally biased region" description="Low complexity" evidence="1">
    <location>
        <begin position="111"/>
        <end position="122"/>
    </location>
</feature>
<keyword evidence="4" id="KW-1185">Reference proteome</keyword>
<keyword evidence="2" id="KW-1133">Transmembrane helix</keyword>
<comment type="caution">
    <text evidence="3">The sequence shown here is derived from an EMBL/GenBank/DDBJ whole genome shotgun (WGS) entry which is preliminary data.</text>
</comment>
<evidence type="ECO:0000313" key="4">
    <source>
        <dbReference type="Proteomes" id="UP000553632"/>
    </source>
</evidence>
<dbReference type="AlphaFoldDB" id="A0A7J6RDT1"/>
<name>A0A7J6RDT1_PEROL</name>
<protein>
    <submittedName>
        <fullName evidence="3">Uncharacterized protein</fullName>
    </submittedName>
</protein>
<feature type="compositionally biased region" description="Basic and acidic residues" evidence="1">
    <location>
        <begin position="186"/>
        <end position="200"/>
    </location>
</feature>
<feature type="non-terminal residue" evidence="3">
    <location>
        <position position="1"/>
    </location>
</feature>
<feature type="region of interest" description="Disordered" evidence="1">
    <location>
        <begin position="86"/>
        <end position="133"/>
    </location>
</feature>
<gene>
    <name evidence="3" type="ORF">FOZ63_010960</name>
</gene>
<feature type="non-terminal residue" evidence="3">
    <location>
        <position position="200"/>
    </location>
</feature>
<evidence type="ECO:0000256" key="2">
    <source>
        <dbReference type="SAM" id="Phobius"/>
    </source>
</evidence>
<dbReference type="Proteomes" id="UP000553632">
    <property type="component" value="Unassembled WGS sequence"/>
</dbReference>
<keyword evidence="2" id="KW-0472">Membrane</keyword>
<proteinExistence type="predicted"/>
<reference evidence="3 4" key="1">
    <citation type="submission" date="2020-04" db="EMBL/GenBank/DDBJ databases">
        <title>Perkinsus olseni comparative genomics.</title>
        <authorList>
            <person name="Bogema D.R."/>
        </authorList>
    </citation>
    <scope>NUCLEOTIDE SEQUENCE [LARGE SCALE GENOMIC DNA]</scope>
    <source>
        <strain evidence="3 4">ATCC PRA-207</strain>
    </source>
</reference>
<keyword evidence="2" id="KW-0812">Transmembrane</keyword>
<feature type="region of interest" description="Disordered" evidence="1">
    <location>
        <begin position="180"/>
        <end position="200"/>
    </location>
</feature>